<evidence type="ECO:0000313" key="3">
    <source>
        <dbReference type="Proteomes" id="UP000324222"/>
    </source>
</evidence>
<accession>A0A5B7K4U7</accession>
<sequence length="67" mass="7104">MDGNVPAREPLHHHHHTTHRTHKSHRLPTLSHNARFSSQAAAAAVPCGGGATPNAADPERGESSDGR</sequence>
<keyword evidence="3" id="KW-1185">Reference proteome</keyword>
<gene>
    <name evidence="2" type="ORF">E2C01_097444</name>
</gene>
<dbReference type="AlphaFoldDB" id="A0A5B7K4U7"/>
<evidence type="ECO:0000256" key="1">
    <source>
        <dbReference type="SAM" id="MobiDB-lite"/>
    </source>
</evidence>
<name>A0A5B7K4U7_PORTR</name>
<protein>
    <submittedName>
        <fullName evidence="2">Uncharacterized protein</fullName>
    </submittedName>
</protein>
<feature type="compositionally biased region" description="Basic and acidic residues" evidence="1">
    <location>
        <begin position="57"/>
        <end position="67"/>
    </location>
</feature>
<dbReference type="Proteomes" id="UP000324222">
    <property type="component" value="Unassembled WGS sequence"/>
</dbReference>
<dbReference type="EMBL" id="VSRR010129019">
    <property type="protein sequence ID" value="MPD01896.1"/>
    <property type="molecule type" value="Genomic_DNA"/>
</dbReference>
<proteinExistence type="predicted"/>
<evidence type="ECO:0000313" key="2">
    <source>
        <dbReference type="EMBL" id="MPD01896.1"/>
    </source>
</evidence>
<organism evidence="2 3">
    <name type="scientific">Portunus trituberculatus</name>
    <name type="common">Swimming crab</name>
    <name type="synonym">Neptunus trituberculatus</name>
    <dbReference type="NCBI Taxonomy" id="210409"/>
    <lineage>
        <taxon>Eukaryota</taxon>
        <taxon>Metazoa</taxon>
        <taxon>Ecdysozoa</taxon>
        <taxon>Arthropoda</taxon>
        <taxon>Crustacea</taxon>
        <taxon>Multicrustacea</taxon>
        <taxon>Malacostraca</taxon>
        <taxon>Eumalacostraca</taxon>
        <taxon>Eucarida</taxon>
        <taxon>Decapoda</taxon>
        <taxon>Pleocyemata</taxon>
        <taxon>Brachyura</taxon>
        <taxon>Eubrachyura</taxon>
        <taxon>Portunoidea</taxon>
        <taxon>Portunidae</taxon>
        <taxon>Portuninae</taxon>
        <taxon>Portunus</taxon>
    </lineage>
</organism>
<feature type="compositionally biased region" description="Basic residues" evidence="1">
    <location>
        <begin position="11"/>
        <end position="26"/>
    </location>
</feature>
<comment type="caution">
    <text evidence="2">The sequence shown here is derived from an EMBL/GenBank/DDBJ whole genome shotgun (WGS) entry which is preliminary data.</text>
</comment>
<reference evidence="2 3" key="1">
    <citation type="submission" date="2019-05" db="EMBL/GenBank/DDBJ databases">
        <title>Another draft genome of Portunus trituberculatus and its Hox gene families provides insights of decapod evolution.</title>
        <authorList>
            <person name="Jeong J.-H."/>
            <person name="Song I."/>
            <person name="Kim S."/>
            <person name="Choi T."/>
            <person name="Kim D."/>
            <person name="Ryu S."/>
            <person name="Kim W."/>
        </authorList>
    </citation>
    <scope>NUCLEOTIDE SEQUENCE [LARGE SCALE GENOMIC DNA]</scope>
    <source>
        <tissue evidence="2">Muscle</tissue>
    </source>
</reference>
<feature type="region of interest" description="Disordered" evidence="1">
    <location>
        <begin position="1"/>
        <end position="67"/>
    </location>
</feature>
<feature type="compositionally biased region" description="Polar residues" evidence="1">
    <location>
        <begin position="30"/>
        <end position="39"/>
    </location>
</feature>